<feature type="domain" description="Histidine kinase/HSP90-like ATPase" evidence="1">
    <location>
        <begin position="21"/>
        <end position="133"/>
    </location>
</feature>
<dbReference type="Gene3D" id="3.30.565.10">
    <property type="entry name" value="Histidine kinase-like ATPase, C-terminal domain"/>
    <property type="match status" value="1"/>
</dbReference>
<evidence type="ECO:0000313" key="2">
    <source>
        <dbReference type="EMBL" id="MEZ6853590.1"/>
    </source>
</evidence>
<dbReference type="InterPro" id="IPR003594">
    <property type="entry name" value="HATPase_dom"/>
</dbReference>
<evidence type="ECO:0000313" key="3">
    <source>
        <dbReference type="Proteomes" id="UP001568358"/>
    </source>
</evidence>
<keyword evidence="2" id="KW-0808">Transferase</keyword>
<gene>
    <name evidence="2" type="ORF">AB2Z07_08615</name>
</gene>
<dbReference type="SUPFAM" id="SSF55874">
    <property type="entry name" value="ATPase domain of HSP90 chaperone/DNA topoisomerase II/histidine kinase"/>
    <property type="match status" value="1"/>
</dbReference>
<dbReference type="EMBL" id="JBFSOO010000005">
    <property type="protein sequence ID" value="MEZ6853590.1"/>
    <property type="molecule type" value="Genomic_DNA"/>
</dbReference>
<proteinExistence type="predicted"/>
<keyword evidence="2" id="KW-0547">Nucleotide-binding</keyword>
<sequence>MNSGRICYRMVIRTRDEFIKLVSAIDNMAEERSIAPSVVFKITLALDELISNIFNYAFNETQTPEVDVVVCIDRGVFYAKIIDEGMPFDISKIQEPELNTPIEDRQKPIGGMGVHLVRKLMDSFTYYRSAGKNYALICARINSETH</sequence>
<comment type="caution">
    <text evidence="2">The sequence shown here is derived from an EMBL/GenBank/DDBJ whole genome shotgun (WGS) entry which is preliminary data.</text>
</comment>
<protein>
    <submittedName>
        <fullName evidence="2">ATP-binding protein</fullName>
        <ecNumber evidence="2">2.7.13.3</ecNumber>
    </submittedName>
</protein>
<dbReference type="GO" id="GO:0005524">
    <property type="term" value="F:ATP binding"/>
    <property type="evidence" value="ECO:0007669"/>
    <property type="project" value="UniProtKB-KW"/>
</dbReference>
<dbReference type="Proteomes" id="UP001568358">
    <property type="component" value="Unassembled WGS sequence"/>
</dbReference>
<dbReference type="InterPro" id="IPR036890">
    <property type="entry name" value="HATPase_C_sf"/>
</dbReference>
<dbReference type="CDD" id="cd16936">
    <property type="entry name" value="HATPase_RsbW-like"/>
    <property type="match status" value="1"/>
</dbReference>
<dbReference type="RefSeq" id="WP_371150466.1">
    <property type="nucleotide sequence ID" value="NZ_JBFSOO010000005.1"/>
</dbReference>
<dbReference type="EC" id="2.7.13.3" evidence="2"/>
<organism evidence="2 3">
    <name type="scientific">Halodesulfovibrio aestuarii</name>
    <dbReference type="NCBI Taxonomy" id="126333"/>
    <lineage>
        <taxon>Bacteria</taxon>
        <taxon>Pseudomonadati</taxon>
        <taxon>Thermodesulfobacteriota</taxon>
        <taxon>Desulfovibrionia</taxon>
        <taxon>Desulfovibrionales</taxon>
        <taxon>Desulfovibrionaceae</taxon>
        <taxon>Halodesulfovibrio</taxon>
    </lineage>
</organism>
<dbReference type="GO" id="GO:0004673">
    <property type="term" value="F:protein histidine kinase activity"/>
    <property type="evidence" value="ECO:0007669"/>
    <property type="project" value="UniProtKB-EC"/>
</dbReference>
<evidence type="ECO:0000259" key="1">
    <source>
        <dbReference type="Pfam" id="PF13581"/>
    </source>
</evidence>
<keyword evidence="3" id="KW-1185">Reference proteome</keyword>
<name>A0ABV4JUZ4_9BACT</name>
<reference evidence="2 3" key="1">
    <citation type="submission" date="2024-07" db="EMBL/GenBank/DDBJ databases">
        <title>Active virus-host system and metabolic interactions in a Lokiarchaeon culture.</title>
        <authorList>
            <person name="Ponce Toledo R.I."/>
            <person name="Rodrigues Oliveira T."/>
            <person name="Schleper C."/>
        </authorList>
    </citation>
    <scope>NUCLEOTIDE SEQUENCE [LARGE SCALE GENOMIC DNA]</scope>
    <source>
        <strain evidence="2 3">B35</strain>
    </source>
</reference>
<dbReference type="Pfam" id="PF13581">
    <property type="entry name" value="HATPase_c_2"/>
    <property type="match status" value="1"/>
</dbReference>
<keyword evidence="2" id="KW-0067">ATP-binding</keyword>
<accession>A0ABV4JUZ4</accession>